<dbReference type="Proteomes" id="UP000666915">
    <property type="component" value="Unassembled WGS sequence"/>
</dbReference>
<keyword evidence="3" id="KW-1185">Reference proteome</keyword>
<protein>
    <submittedName>
        <fullName evidence="2">Antibiotic biosynthesis monooxygenase</fullName>
    </submittedName>
</protein>
<dbReference type="Pfam" id="PF03992">
    <property type="entry name" value="ABM"/>
    <property type="match status" value="1"/>
</dbReference>
<dbReference type="RefSeq" id="WP_208265935.1">
    <property type="nucleotide sequence ID" value="NZ_BAAAGM010000026.1"/>
</dbReference>
<keyword evidence="2" id="KW-0560">Oxidoreductase</keyword>
<keyword evidence="2" id="KW-0503">Monooxygenase</keyword>
<dbReference type="InterPro" id="IPR011008">
    <property type="entry name" value="Dimeric_a/b-barrel"/>
</dbReference>
<organism evidence="2 3">
    <name type="scientific">Actinomadura nitritigenes</name>
    <dbReference type="NCBI Taxonomy" id="134602"/>
    <lineage>
        <taxon>Bacteria</taxon>
        <taxon>Bacillati</taxon>
        <taxon>Actinomycetota</taxon>
        <taxon>Actinomycetes</taxon>
        <taxon>Streptosporangiales</taxon>
        <taxon>Thermomonosporaceae</taxon>
        <taxon>Actinomadura</taxon>
    </lineage>
</organism>
<dbReference type="PROSITE" id="PS51725">
    <property type="entry name" value="ABM"/>
    <property type="match status" value="1"/>
</dbReference>
<dbReference type="Gene3D" id="3.30.70.100">
    <property type="match status" value="1"/>
</dbReference>
<dbReference type="EMBL" id="JAGEOK010000005">
    <property type="protein sequence ID" value="MBO2437601.1"/>
    <property type="molecule type" value="Genomic_DNA"/>
</dbReference>
<dbReference type="SUPFAM" id="SSF54909">
    <property type="entry name" value="Dimeric alpha+beta barrel"/>
    <property type="match status" value="1"/>
</dbReference>
<accession>A0ABS3QUQ5</accession>
<dbReference type="GO" id="GO:0004497">
    <property type="term" value="F:monooxygenase activity"/>
    <property type="evidence" value="ECO:0007669"/>
    <property type="project" value="UniProtKB-KW"/>
</dbReference>
<evidence type="ECO:0000313" key="2">
    <source>
        <dbReference type="EMBL" id="MBO2437601.1"/>
    </source>
</evidence>
<dbReference type="InterPro" id="IPR007138">
    <property type="entry name" value="ABM_dom"/>
</dbReference>
<evidence type="ECO:0000259" key="1">
    <source>
        <dbReference type="PROSITE" id="PS51725"/>
    </source>
</evidence>
<proteinExistence type="predicted"/>
<comment type="caution">
    <text evidence="2">The sequence shown here is derived from an EMBL/GenBank/DDBJ whole genome shotgun (WGS) entry which is preliminary data.</text>
</comment>
<name>A0ABS3QUQ5_9ACTN</name>
<reference evidence="2 3" key="1">
    <citation type="submission" date="2021-03" db="EMBL/GenBank/DDBJ databases">
        <authorList>
            <person name="Kanchanasin P."/>
            <person name="Saeng-In P."/>
            <person name="Phongsopitanun W."/>
            <person name="Yuki M."/>
            <person name="Kudo T."/>
            <person name="Ohkuma M."/>
            <person name="Tanasupawat S."/>
        </authorList>
    </citation>
    <scope>NUCLEOTIDE SEQUENCE [LARGE SCALE GENOMIC DNA]</scope>
    <source>
        <strain evidence="2 3">L46</strain>
    </source>
</reference>
<sequence length="112" mass="12873">MVHISTDDDYYTTITVFTTTPENQRRLFEVIKEGEERLRGFPGLVSAGLHLSHDGTRLIGYAQWEKKEAFDAMRALPDRQEHFREVHGLVSDVQLIACRVAYTHDEIAPTTR</sequence>
<feature type="domain" description="ABM" evidence="1">
    <location>
        <begin position="11"/>
        <end position="100"/>
    </location>
</feature>
<evidence type="ECO:0000313" key="3">
    <source>
        <dbReference type="Proteomes" id="UP000666915"/>
    </source>
</evidence>
<gene>
    <name evidence="2" type="ORF">J4557_08735</name>
</gene>